<evidence type="ECO:0000256" key="2">
    <source>
        <dbReference type="ARBA" id="ARBA00022723"/>
    </source>
</evidence>
<dbReference type="PROSITE" id="PS50846">
    <property type="entry name" value="HMA_2"/>
    <property type="match status" value="1"/>
</dbReference>
<sequence>MEDLEFPICILRMNLECCPDLPSRVKKLLRKVKGVYAITIVPAKGLILVSGTAEPLVLVQALERIGQSPQIYAYEKDPTKAKTRFRALLKRYAAEKRRDEPPSTAAAGTCPVGGEAYRVFGQSGPPRMPMFTLPPTTGPPGWLAPGTGPGVMVRYEQPKVTTRKPPAPYPFDFYESKGFPATDSLFRYFSDDHAQPCTIM</sequence>
<name>A0A6D2JWK1_9BRAS</name>
<dbReference type="InterPro" id="IPR036163">
    <property type="entry name" value="HMA_dom_sf"/>
</dbReference>
<evidence type="ECO:0000256" key="1">
    <source>
        <dbReference type="ARBA" id="ARBA00022481"/>
    </source>
</evidence>
<comment type="caution">
    <text evidence="7">The sequence shown here is derived from an EMBL/GenBank/DDBJ whole genome shotgun (WGS) entry which is preliminary data.</text>
</comment>
<accession>A0A6D2JWK1</accession>
<dbReference type="Gene3D" id="3.30.70.100">
    <property type="match status" value="1"/>
</dbReference>
<keyword evidence="8" id="KW-1185">Reference proteome</keyword>
<dbReference type="PANTHER" id="PTHR45868">
    <property type="entry name" value="HEAVY METAL-ASSOCIATED ISOPRENYLATED PLANT PROTEIN 33-RELATED"/>
    <property type="match status" value="1"/>
</dbReference>
<dbReference type="GO" id="GO:0046872">
    <property type="term" value="F:metal ion binding"/>
    <property type="evidence" value="ECO:0007669"/>
    <property type="project" value="UniProtKB-KW"/>
</dbReference>
<keyword evidence="3" id="KW-0449">Lipoprotein</keyword>
<reference evidence="7" key="1">
    <citation type="submission" date="2020-01" db="EMBL/GenBank/DDBJ databases">
        <authorList>
            <person name="Mishra B."/>
        </authorList>
    </citation>
    <scope>NUCLEOTIDE SEQUENCE [LARGE SCALE GENOMIC DNA]</scope>
</reference>
<dbReference type="AlphaFoldDB" id="A0A6D2JWK1"/>
<dbReference type="CDD" id="cd00371">
    <property type="entry name" value="HMA"/>
    <property type="match status" value="1"/>
</dbReference>
<evidence type="ECO:0000256" key="4">
    <source>
        <dbReference type="ARBA" id="ARBA00023289"/>
    </source>
</evidence>
<keyword evidence="2" id="KW-0479">Metal-binding</keyword>
<dbReference type="InterPro" id="IPR006121">
    <property type="entry name" value="HMA_dom"/>
</dbReference>
<comment type="similarity">
    <text evidence="5">Belongs to the HIPP family.</text>
</comment>
<dbReference type="OrthoDB" id="1110082at2759"/>
<proteinExistence type="inferred from homology"/>
<evidence type="ECO:0000313" key="7">
    <source>
        <dbReference type="EMBL" id="CAA7044177.1"/>
    </source>
</evidence>
<protein>
    <recommendedName>
        <fullName evidence="6">HMA domain-containing protein</fullName>
    </recommendedName>
</protein>
<evidence type="ECO:0000256" key="5">
    <source>
        <dbReference type="ARBA" id="ARBA00024045"/>
    </source>
</evidence>
<evidence type="ECO:0000313" key="8">
    <source>
        <dbReference type="Proteomes" id="UP000467841"/>
    </source>
</evidence>
<evidence type="ECO:0000259" key="6">
    <source>
        <dbReference type="PROSITE" id="PS50846"/>
    </source>
</evidence>
<dbReference type="SUPFAM" id="SSF55008">
    <property type="entry name" value="HMA, heavy metal-associated domain"/>
    <property type="match status" value="1"/>
</dbReference>
<gene>
    <name evidence="7" type="ORF">MERR_LOCUS31412</name>
</gene>
<dbReference type="Proteomes" id="UP000467841">
    <property type="component" value="Unassembled WGS sequence"/>
</dbReference>
<dbReference type="PANTHER" id="PTHR45868:SF47">
    <property type="entry name" value="HEAVY METAL-ASSOCIATED ISOPRENYLATED PLANT PROTEIN 42"/>
    <property type="match status" value="1"/>
</dbReference>
<keyword evidence="1" id="KW-0488">Methylation</keyword>
<feature type="domain" description="HMA" evidence="6">
    <location>
        <begin position="4"/>
        <end position="70"/>
    </location>
</feature>
<organism evidence="7 8">
    <name type="scientific">Microthlaspi erraticum</name>
    <dbReference type="NCBI Taxonomy" id="1685480"/>
    <lineage>
        <taxon>Eukaryota</taxon>
        <taxon>Viridiplantae</taxon>
        <taxon>Streptophyta</taxon>
        <taxon>Embryophyta</taxon>
        <taxon>Tracheophyta</taxon>
        <taxon>Spermatophyta</taxon>
        <taxon>Magnoliopsida</taxon>
        <taxon>eudicotyledons</taxon>
        <taxon>Gunneridae</taxon>
        <taxon>Pentapetalae</taxon>
        <taxon>rosids</taxon>
        <taxon>malvids</taxon>
        <taxon>Brassicales</taxon>
        <taxon>Brassicaceae</taxon>
        <taxon>Coluteocarpeae</taxon>
        <taxon>Microthlaspi</taxon>
    </lineage>
</organism>
<dbReference type="EMBL" id="CACVBM020001296">
    <property type="protein sequence ID" value="CAA7044177.1"/>
    <property type="molecule type" value="Genomic_DNA"/>
</dbReference>
<evidence type="ECO:0000256" key="3">
    <source>
        <dbReference type="ARBA" id="ARBA00023288"/>
    </source>
</evidence>
<keyword evidence="4" id="KW-0636">Prenylation</keyword>